<dbReference type="InterPro" id="IPR036366">
    <property type="entry name" value="PGBDSf"/>
</dbReference>
<dbReference type="Pfam" id="PF01471">
    <property type="entry name" value="PG_binding_1"/>
    <property type="match status" value="1"/>
</dbReference>
<dbReference type="PANTHER" id="PTHR30582">
    <property type="entry name" value="L,D-TRANSPEPTIDASE"/>
    <property type="match status" value="1"/>
</dbReference>
<organism evidence="12 13">
    <name type="scientific">Melghiribacillus thermohalophilus</name>
    <dbReference type="NCBI Taxonomy" id="1324956"/>
    <lineage>
        <taxon>Bacteria</taxon>
        <taxon>Bacillati</taxon>
        <taxon>Bacillota</taxon>
        <taxon>Bacilli</taxon>
        <taxon>Bacillales</taxon>
        <taxon>Bacillaceae</taxon>
        <taxon>Melghiribacillus</taxon>
    </lineage>
</organism>
<feature type="domain" description="L,D-TPase catalytic" evidence="11">
    <location>
        <begin position="34"/>
        <end position="143"/>
    </location>
</feature>
<dbReference type="GO" id="GO:0016757">
    <property type="term" value="F:glycosyltransferase activity"/>
    <property type="evidence" value="ECO:0007669"/>
    <property type="project" value="UniProtKB-KW"/>
</dbReference>
<feature type="active site" description="Proton donor/acceptor" evidence="9">
    <location>
        <position position="103"/>
    </location>
</feature>
<evidence type="ECO:0000256" key="9">
    <source>
        <dbReference type="PROSITE-ProRule" id="PRU01373"/>
    </source>
</evidence>
<keyword evidence="8 9" id="KW-0961">Cell wall biogenesis/degradation</keyword>
<dbReference type="InterPro" id="IPR036365">
    <property type="entry name" value="PGBD-like_sf"/>
</dbReference>
<dbReference type="InterPro" id="IPR038063">
    <property type="entry name" value="Transpep_catalytic_dom"/>
</dbReference>
<dbReference type="Gene3D" id="1.10.101.10">
    <property type="entry name" value="PGBD-like superfamily/PGBD"/>
    <property type="match status" value="1"/>
</dbReference>
<dbReference type="GO" id="GO:0071555">
    <property type="term" value="P:cell wall organization"/>
    <property type="evidence" value="ECO:0007669"/>
    <property type="project" value="UniProtKB-UniRule"/>
</dbReference>
<dbReference type="Proteomes" id="UP000294650">
    <property type="component" value="Unassembled WGS sequence"/>
</dbReference>
<reference evidence="12 13" key="1">
    <citation type="submission" date="2019-03" db="EMBL/GenBank/DDBJ databases">
        <title>Genomic Encyclopedia of Type Strains, Phase IV (KMG-IV): sequencing the most valuable type-strain genomes for metagenomic binning, comparative biology and taxonomic classification.</title>
        <authorList>
            <person name="Goeker M."/>
        </authorList>
    </citation>
    <scope>NUCLEOTIDE SEQUENCE [LARGE SCALE GENOMIC DNA]</scope>
    <source>
        <strain evidence="12 13">DSM 25894</strain>
    </source>
</reference>
<keyword evidence="6 9" id="KW-0133">Cell shape</keyword>
<dbReference type="Gene3D" id="2.40.440.10">
    <property type="entry name" value="L,D-transpeptidase catalytic domain-like"/>
    <property type="match status" value="1"/>
</dbReference>
<evidence type="ECO:0000256" key="8">
    <source>
        <dbReference type="ARBA" id="ARBA00023316"/>
    </source>
</evidence>
<dbReference type="OrthoDB" id="9787225at2"/>
<feature type="active site" description="Nucleophile" evidence="9">
    <location>
        <position position="119"/>
    </location>
</feature>
<dbReference type="RefSeq" id="WP_132370910.1">
    <property type="nucleotide sequence ID" value="NZ_SMAN01000003.1"/>
</dbReference>
<keyword evidence="13" id="KW-1185">Reference proteome</keyword>
<evidence type="ECO:0000256" key="4">
    <source>
        <dbReference type="ARBA" id="ARBA00022679"/>
    </source>
</evidence>
<evidence type="ECO:0000256" key="2">
    <source>
        <dbReference type="ARBA" id="ARBA00005992"/>
    </source>
</evidence>
<evidence type="ECO:0000256" key="1">
    <source>
        <dbReference type="ARBA" id="ARBA00004752"/>
    </source>
</evidence>
<proteinExistence type="inferred from homology"/>
<evidence type="ECO:0000313" key="12">
    <source>
        <dbReference type="EMBL" id="TCT25473.1"/>
    </source>
</evidence>
<dbReference type="InterPro" id="IPR050979">
    <property type="entry name" value="LD-transpeptidase"/>
</dbReference>
<keyword evidence="4" id="KW-0808">Transferase</keyword>
<dbReference type="GO" id="GO:0008360">
    <property type="term" value="P:regulation of cell shape"/>
    <property type="evidence" value="ECO:0007669"/>
    <property type="project" value="UniProtKB-UniRule"/>
</dbReference>
<name>A0A4R3N808_9BACI</name>
<dbReference type="InterPro" id="IPR002477">
    <property type="entry name" value="Peptidoglycan-bd-like"/>
</dbReference>
<dbReference type="UniPathway" id="UPA00219"/>
<sequence length="227" mass="25392">MKKWIRASLLLLFVISTATPGHMDASRQEDQETLHIEVNLWSNTLTLKRGDNILNDYPIAPGKKDTPTPIGEFIIVEKSSGWGGGFGSRWLGLNVPWGNYGIHGTNQPWLIGKRVSSGCIRMKNIDVEDLYEKVPVGTPVKITGPIPFRNISRGSKGSLVLLVQQRLKGEGYYNGKVNGIFDSQTEDSVKQFQRDHHLPQTGGMTKKEFRLLGLIESYESYCKNCNT</sequence>
<feature type="signal peptide" evidence="10">
    <location>
        <begin position="1"/>
        <end position="18"/>
    </location>
</feature>
<dbReference type="EMBL" id="SMAN01000003">
    <property type="protein sequence ID" value="TCT25473.1"/>
    <property type="molecule type" value="Genomic_DNA"/>
</dbReference>
<feature type="chain" id="PRO_5039631312" evidence="10">
    <location>
        <begin position="19"/>
        <end position="227"/>
    </location>
</feature>
<dbReference type="AlphaFoldDB" id="A0A4R3N808"/>
<dbReference type="SUPFAM" id="SSF47090">
    <property type="entry name" value="PGBD-like"/>
    <property type="match status" value="1"/>
</dbReference>
<protein>
    <submittedName>
        <fullName evidence="12">Putative peptidoglycan binding protein</fullName>
    </submittedName>
</protein>
<dbReference type="CDD" id="cd16913">
    <property type="entry name" value="YkuD_like"/>
    <property type="match status" value="1"/>
</dbReference>
<dbReference type="GO" id="GO:0071972">
    <property type="term" value="F:peptidoglycan L,D-transpeptidase activity"/>
    <property type="evidence" value="ECO:0007669"/>
    <property type="project" value="TreeGrafter"/>
</dbReference>
<evidence type="ECO:0000256" key="5">
    <source>
        <dbReference type="ARBA" id="ARBA00022801"/>
    </source>
</evidence>
<evidence type="ECO:0000256" key="3">
    <source>
        <dbReference type="ARBA" id="ARBA00022676"/>
    </source>
</evidence>
<evidence type="ECO:0000259" key="11">
    <source>
        <dbReference type="PROSITE" id="PS52029"/>
    </source>
</evidence>
<accession>A0A4R3N808</accession>
<keyword evidence="3" id="KW-0328">Glycosyltransferase</keyword>
<dbReference type="Pfam" id="PF03734">
    <property type="entry name" value="YkuD"/>
    <property type="match status" value="1"/>
</dbReference>
<dbReference type="SUPFAM" id="SSF141523">
    <property type="entry name" value="L,D-transpeptidase catalytic domain-like"/>
    <property type="match status" value="1"/>
</dbReference>
<dbReference type="InterPro" id="IPR005490">
    <property type="entry name" value="LD_TPept_cat_dom"/>
</dbReference>
<keyword evidence="5" id="KW-0378">Hydrolase</keyword>
<dbReference type="GO" id="GO:0005576">
    <property type="term" value="C:extracellular region"/>
    <property type="evidence" value="ECO:0007669"/>
    <property type="project" value="TreeGrafter"/>
</dbReference>
<evidence type="ECO:0000313" key="13">
    <source>
        <dbReference type="Proteomes" id="UP000294650"/>
    </source>
</evidence>
<comment type="similarity">
    <text evidence="2">Belongs to the YkuD family.</text>
</comment>
<evidence type="ECO:0000256" key="7">
    <source>
        <dbReference type="ARBA" id="ARBA00022984"/>
    </source>
</evidence>
<keyword evidence="7 9" id="KW-0573">Peptidoglycan synthesis</keyword>
<dbReference type="PROSITE" id="PS52029">
    <property type="entry name" value="LD_TPASE"/>
    <property type="match status" value="1"/>
</dbReference>
<evidence type="ECO:0000256" key="6">
    <source>
        <dbReference type="ARBA" id="ARBA00022960"/>
    </source>
</evidence>
<comment type="caution">
    <text evidence="12">The sequence shown here is derived from an EMBL/GenBank/DDBJ whole genome shotgun (WGS) entry which is preliminary data.</text>
</comment>
<dbReference type="GO" id="GO:0018104">
    <property type="term" value="P:peptidoglycan-protein cross-linking"/>
    <property type="evidence" value="ECO:0007669"/>
    <property type="project" value="TreeGrafter"/>
</dbReference>
<keyword evidence="10" id="KW-0732">Signal</keyword>
<comment type="pathway">
    <text evidence="1 9">Cell wall biogenesis; peptidoglycan biosynthesis.</text>
</comment>
<evidence type="ECO:0000256" key="10">
    <source>
        <dbReference type="SAM" id="SignalP"/>
    </source>
</evidence>
<dbReference type="PANTHER" id="PTHR30582:SF24">
    <property type="entry name" value="L,D-TRANSPEPTIDASE ERFK_SRFK-RELATED"/>
    <property type="match status" value="1"/>
</dbReference>
<gene>
    <name evidence="12" type="ORF">EDD68_10326</name>
</gene>